<gene>
    <name evidence="1" type="ORF">BU23DRAFT_291311</name>
</gene>
<dbReference type="AlphaFoldDB" id="A0A6A5US02"/>
<evidence type="ECO:0000313" key="2">
    <source>
        <dbReference type="Proteomes" id="UP000800036"/>
    </source>
</evidence>
<sequence>MSYLPPHYRGQRTRDRCTNCRDDTGDRIAALCSILRTLEQAYAGQPVNDCNCCRNTRGSRLAVYGAWNNTRDQHCKNIFCVVLQLLLKLLITHTSAAPARSRRLASERRVRALFVDGPACCHGDELMGPATSVPYPPGVALSASPPRPYFYRQHYSTATAVPFQTWPTVSLRLF</sequence>
<dbReference type="EMBL" id="ML976732">
    <property type="protein sequence ID" value="KAF1967478.1"/>
    <property type="molecule type" value="Genomic_DNA"/>
</dbReference>
<organism evidence="1 2">
    <name type="scientific">Bimuria novae-zelandiae CBS 107.79</name>
    <dbReference type="NCBI Taxonomy" id="1447943"/>
    <lineage>
        <taxon>Eukaryota</taxon>
        <taxon>Fungi</taxon>
        <taxon>Dikarya</taxon>
        <taxon>Ascomycota</taxon>
        <taxon>Pezizomycotina</taxon>
        <taxon>Dothideomycetes</taxon>
        <taxon>Pleosporomycetidae</taxon>
        <taxon>Pleosporales</taxon>
        <taxon>Massarineae</taxon>
        <taxon>Didymosphaeriaceae</taxon>
        <taxon>Bimuria</taxon>
    </lineage>
</organism>
<protein>
    <submittedName>
        <fullName evidence="1">Uncharacterized protein</fullName>
    </submittedName>
</protein>
<proteinExistence type="predicted"/>
<evidence type="ECO:0000313" key="1">
    <source>
        <dbReference type="EMBL" id="KAF1967478.1"/>
    </source>
</evidence>
<accession>A0A6A5US02</accession>
<keyword evidence="2" id="KW-1185">Reference proteome</keyword>
<name>A0A6A5US02_9PLEO</name>
<dbReference type="Proteomes" id="UP000800036">
    <property type="component" value="Unassembled WGS sequence"/>
</dbReference>
<reference evidence="1" key="1">
    <citation type="journal article" date="2020" name="Stud. Mycol.">
        <title>101 Dothideomycetes genomes: a test case for predicting lifestyles and emergence of pathogens.</title>
        <authorList>
            <person name="Haridas S."/>
            <person name="Albert R."/>
            <person name="Binder M."/>
            <person name="Bloem J."/>
            <person name="Labutti K."/>
            <person name="Salamov A."/>
            <person name="Andreopoulos B."/>
            <person name="Baker S."/>
            <person name="Barry K."/>
            <person name="Bills G."/>
            <person name="Bluhm B."/>
            <person name="Cannon C."/>
            <person name="Castanera R."/>
            <person name="Culley D."/>
            <person name="Daum C."/>
            <person name="Ezra D."/>
            <person name="Gonzalez J."/>
            <person name="Henrissat B."/>
            <person name="Kuo A."/>
            <person name="Liang C."/>
            <person name="Lipzen A."/>
            <person name="Lutzoni F."/>
            <person name="Magnuson J."/>
            <person name="Mondo S."/>
            <person name="Nolan M."/>
            <person name="Ohm R."/>
            <person name="Pangilinan J."/>
            <person name="Park H.-J."/>
            <person name="Ramirez L."/>
            <person name="Alfaro M."/>
            <person name="Sun H."/>
            <person name="Tritt A."/>
            <person name="Yoshinaga Y."/>
            <person name="Zwiers L.-H."/>
            <person name="Turgeon B."/>
            <person name="Goodwin S."/>
            <person name="Spatafora J."/>
            <person name="Crous P."/>
            <person name="Grigoriev I."/>
        </authorList>
    </citation>
    <scope>NUCLEOTIDE SEQUENCE</scope>
    <source>
        <strain evidence="1">CBS 107.79</strain>
    </source>
</reference>